<dbReference type="InterPro" id="IPR029046">
    <property type="entry name" value="LolA/LolB/LppX"/>
</dbReference>
<evidence type="ECO:0000256" key="4">
    <source>
        <dbReference type="SAM" id="MobiDB-lite"/>
    </source>
</evidence>
<proteinExistence type="inferred from homology"/>
<accession>A0A542Z7X5</accession>
<dbReference type="SUPFAM" id="SSF89392">
    <property type="entry name" value="Prokaryotic lipoproteins and lipoprotein localization factors"/>
    <property type="match status" value="1"/>
</dbReference>
<keyword evidence="5" id="KW-0449">Lipoprotein</keyword>
<dbReference type="CDD" id="cd16334">
    <property type="entry name" value="LppX-like"/>
    <property type="match status" value="1"/>
</dbReference>
<keyword evidence="3" id="KW-0472">Membrane</keyword>
<keyword evidence="6" id="KW-1185">Reference proteome</keyword>
<feature type="compositionally biased region" description="Low complexity" evidence="4">
    <location>
        <begin position="1"/>
        <end position="12"/>
    </location>
</feature>
<protein>
    <submittedName>
        <fullName evidence="5">Lipoprotein LprG</fullName>
    </submittedName>
</protein>
<dbReference type="Proteomes" id="UP000319514">
    <property type="component" value="Unassembled WGS sequence"/>
</dbReference>
<dbReference type="GO" id="GO:0030313">
    <property type="term" value="C:cell envelope"/>
    <property type="evidence" value="ECO:0007669"/>
    <property type="project" value="UniProtKB-SubCell"/>
</dbReference>
<organism evidence="5 6">
    <name type="scientific">Oryzihumus leptocrescens</name>
    <dbReference type="NCBI Taxonomy" id="297536"/>
    <lineage>
        <taxon>Bacteria</taxon>
        <taxon>Bacillati</taxon>
        <taxon>Actinomycetota</taxon>
        <taxon>Actinomycetes</taxon>
        <taxon>Micrococcales</taxon>
        <taxon>Intrasporangiaceae</taxon>
        <taxon>Oryzihumus</taxon>
    </lineage>
</organism>
<evidence type="ECO:0000256" key="1">
    <source>
        <dbReference type="ARBA" id="ARBA00004196"/>
    </source>
</evidence>
<dbReference type="InterPro" id="IPR009830">
    <property type="entry name" value="LppX/LprAFG"/>
</dbReference>
<dbReference type="AlphaFoldDB" id="A0A542Z7X5"/>
<evidence type="ECO:0000256" key="3">
    <source>
        <dbReference type="ARBA" id="ARBA00022475"/>
    </source>
</evidence>
<sequence length="259" mass="26345">MAARAARAATRASGPGPRSVRAATGSVSRMRRHARALVAALTLGLALTGCSGGSDTATKQTPAQQLAAAKKTVDAARSLHLVLRSSGIPGSAGGVIGADGVGTHAPAFKGTLDARISGIQAKVDVVATGGQLYLKLPFTTTFAPVDPKQYNAPDPATLFSADQGLSTLLTATQNPTLGEKKRQGSEVLQTVKGTIPGKDVVSLLGSGDANGTFDATYGITDPGGQLRTISLTGPFFSGARSTYTLTLDRYGAPVEISRP</sequence>
<reference evidence="5 6" key="1">
    <citation type="submission" date="2019-06" db="EMBL/GenBank/DDBJ databases">
        <title>Sequencing the genomes of 1000 actinobacteria strains.</title>
        <authorList>
            <person name="Klenk H.-P."/>
        </authorList>
    </citation>
    <scope>NUCLEOTIDE SEQUENCE [LARGE SCALE GENOMIC DNA]</scope>
    <source>
        <strain evidence="5 6">DSM 18082</strain>
    </source>
</reference>
<gene>
    <name evidence="5" type="ORF">FB474_4055</name>
</gene>
<comment type="similarity">
    <text evidence="2">Belongs to the LppX/LprAFG lipoprotein family.</text>
</comment>
<comment type="subcellular location">
    <subcellularLocation>
        <location evidence="1">Cell envelope</location>
    </subcellularLocation>
</comment>
<feature type="region of interest" description="Disordered" evidence="4">
    <location>
        <begin position="1"/>
        <end position="27"/>
    </location>
</feature>
<evidence type="ECO:0000313" key="6">
    <source>
        <dbReference type="Proteomes" id="UP000319514"/>
    </source>
</evidence>
<dbReference type="Gene3D" id="2.50.20.20">
    <property type="match status" value="1"/>
</dbReference>
<dbReference type="Pfam" id="PF07161">
    <property type="entry name" value="LppX_LprAFG"/>
    <property type="match status" value="1"/>
</dbReference>
<dbReference type="EMBL" id="VFOQ01000003">
    <property type="protein sequence ID" value="TQL56438.1"/>
    <property type="molecule type" value="Genomic_DNA"/>
</dbReference>
<evidence type="ECO:0000256" key="2">
    <source>
        <dbReference type="ARBA" id="ARBA00009194"/>
    </source>
</evidence>
<name>A0A542Z7X5_9MICO</name>
<comment type="caution">
    <text evidence="5">The sequence shown here is derived from an EMBL/GenBank/DDBJ whole genome shotgun (WGS) entry which is preliminary data.</text>
</comment>
<evidence type="ECO:0000313" key="5">
    <source>
        <dbReference type="EMBL" id="TQL56438.1"/>
    </source>
</evidence>
<keyword evidence="3" id="KW-1003">Cell membrane</keyword>